<proteinExistence type="predicted"/>
<feature type="compositionally biased region" description="Polar residues" evidence="1">
    <location>
        <begin position="40"/>
        <end position="56"/>
    </location>
</feature>
<accession>A0A8C9CN93</accession>
<protein>
    <submittedName>
        <fullName evidence="2">Uncharacterized protein</fullName>
    </submittedName>
</protein>
<reference evidence="2" key="2">
    <citation type="submission" date="2025-08" db="UniProtKB">
        <authorList>
            <consortium name="Ensembl"/>
        </authorList>
    </citation>
    <scope>IDENTIFICATION</scope>
</reference>
<keyword evidence="3" id="KW-1185">Reference proteome</keyword>
<reference evidence="2" key="1">
    <citation type="submission" date="2019-08" db="EMBL/GenBank/DDBJ databases">
        <title>Phocoena sinus (Vaquita) genome, mPhoSin1, primary haplotype.</title>
        <authorList>
            <person name="Morin P."/>
            <person name="Mountcastle J."/>
            <person name="Fungtammasan C."/>
            <person name="Rhie A."/>
            <person name="Rojas-Bracho L."/>
            <person name="Smith C.R."/>
            <person name="Taylor B.L."/>
            <person name="Gulland F.M.D."/>
            <person name="Musser W."/>
            <person name="Houck M."/>
            <person name="Haase B."/>
            <person name="Paez S."/>
            <person name="Howe K."/>
            <person name="Torrance J."/>
            <person name="Formenti G."/>
            <person name="Phillippy A."/>
            <person name="Ryder O."/>
            <person name="Jarvis E.D."/>
            <person name="Fedrigo O."/>
        </authorList>
    </citation>
    <scope>NUCLEOTIDE SEQUENCE [LARGE SCALE GENOMIC DNA]</scope>
</reference>
<evidence type="ECO:0000256" key="1">
    <source>
        <dbReference type="SAM" id="MobiDB-lite"/>
    </source>
</evidence>
<dbReference type="Ensembl" id="ENSPSNT00000026101.1">
    <property type="protein sequence ID" value="ENSPSNP00000023204.1"/>
    <property type="gene ID" value="ENSPSNG00000016980.1"/>
</dbReference>
<evidence type="ECO:0000313" key="3">
    <source>
        <dbReference type="Proteomes" id="UP000694554"/>
    </source>
</evidence>
<name>A0A8C9CN93_PHOSS</name>
<dbReference type="AlphaFoldDB" id="A0A8C9CN93"/>
<sequence length="121" mass="12841">MNSKSQTASSPRPLRGGGTNHSPGRLRPASCVRCPGNGAKTASGTKASESGAQSAPLSLEGVDISPKQDEGVLQLCCGTRSCPGWNLSRLSLMRTHRRHRPFGWPHTSTWPSEAASLLCCR</sequence>
<feature type="compositionally biased region" description="Polar residues" evidence="1">
    <location>
        <begin position="1"/>
        <end position="10"/>
    </location>
</feature>
<organism evidence="2 3">
    <name type="scientific">Phocoena sinus</name>
    <name type="common">Vaquita</name>
    <dbReference type="NCBI Taxonomy" id="42100"/>
    <lineage>
        <taxon>Eukaryota</taxon>
        <taxon>Metazoa</taxon>
        <taxon>Chordata</taxon>
        <taxon>Craniata</taxon>
        <taxon>Vertebrata</taxon>
        <taxon>Euteleostomi</taxon>
        <taxon>Mammalia</taxon>
        <taxon>Eutheria</taxon>
        <taxon>Laurasiatheria</taxon>
        <taxon>Artiodactyla</taxon>
        <taxon>Whippomorpha</taxon>
        <taxon>Cetacea</taxon>
        <taxon>Odontoceti</taxon>
        <taxon>Phocoenidae</taxon>
        <taxon>Phocoena</taxon>
    </lineage>
</organism>
<reference evidence="2" key="3">
    <citation type="submission" date="2025-09" db="UniProtKB">
        <authorList>
            <consortium name="Ensembl"/>
        </authorList>
    </citation>
    <scope>IDENTIFICATION</scope>
</reference>
<feature type="region of interest" description="Disordered" evidence="1">
    <location>
        <begin position="1"/>
        <end position="57"/>
    </location>
</feature>
<dbReference type="Proteomes" id="UP000694554">
    <property type="component" value="Chromosome 6"/>
</dbReference>
<evidence type="ECO:0000313" key="2">
    <source>
        <dbReference type="Ensembl" id="ENSPSNP00000023204.1"/>
    </source>
</evidence>